<evidence type="ECO:0000313" key="1">
    <source>
        <dbReference type="EMBL" id="GLR18064.1"/>
    </source>
</evidence>
<keyword evidence="2" id="KW-1185">Reference proteome</keyword>
<reference evidence="1" key="1">
    <citation type="journal article" date="2014" name="Int. J. Syst. Evol. Microbiol.">
        <title>Complete genome sequence of Corynebacterium casei LMG S-19264T (=DSM 44701T), isolated from a smear-ripened cheese.</title>
        <authorList>
            <consortium name="US DOE Joint Genome Institute (JGI-PGF)"/>
            <person name="Walter F."/>
            <person name="Albersmeier A."/>
            <person name="Kalinowski J."/>
            <person name="Ruckert C."/>
        </authorList>
    </citation>
    <scope>NUCLEOTIDE SEQUENCE</scope>
    <source>
        <strain evidence="1">NBRC 108769</strain>
    </source>
</reference>
<name>A0AA37SQY6_9BACT</name>
<dbReference type="AlphaFoldDB" id="A0AA37SQY6"/>
<dbReference type="Proteomes" id="UP001156666">
    <property type="component" value="Unassembled WGS sequence"/>
</dbReference>
<evidence type="ECO:0008006" key="3">
    <source>
        <dbReference type="Google" id="ProtNLM"/>
    </source>
</evidence>
<gene>
    <name evidence="1" type="ORF">GCM10007940_26790</name>
</gene>
<dbReference type="EMBL" id="BSOH01000015">
    <property type="protein sequence ID" value="GLR18064.1"/>
    <property type="molecule type" value="Genomic_DNA"/>
</dbReference>
<accession>A0AA37SQY6</accession>
<proteinExistence type="predicted"/>
<organism evidence="1 2">
    <name type="scientific">Portibacter lacus</name>
    <dbReference type="NCBI Taxonomy" id="1099794"/>
    <lineage>
        <taxon>Bacteria</taxon>
        <taxon>Pseudomonadati</taxon>
        <taxon>Bacteroidota</taxon>
        <taxon>Saprospiria</taxon>
        <taxon>Saprospirales</taxon>
        <taxon>Haliscomenobacteraceae</taxon>
        <taxon>Portibacter</taxon>
    </lineage>
</organism>
<sequence>MKWRFNIIVFLSLILCSVSSYGQERNDWILFEEATFKEIFVKEFFTFKSLLNPDEDILKLEGQELWITGYYIPVATKDSSIILSKTPFASCFFCGSAGQETVIDVRLRKAPPRNFVADDKISVKGVLKLNTSDWETLSFILEESIIVE</sequence>
<evidence type="ECO:0000313" key="2">
    <source>
        <dbReference type="Proteomes" id="UP001156666"/>
    </source>
</evidence>
<protein>
    <recommendedName>
        <fullName evidence="3">DUF3299 domain-containing protein</fullName>
    </recommendedName>
</protein>
<comment type="caution">
    <text evidence="1">The sequence shown here is derived from an EMBL/GenBank/DDBJ whole genome shotgun (WGS) entry which is preliminary data.</text>
</comment>
<reference evidence="1" key="2">
    <citation type="submission" date="2023-01" db="EMBL/GenBank/DDBJ databases">
        <title>Draft genome sequence of Portibacter lacus strain NBRC 108769.</title>
        <authorList>
            <person name="Sun Q."/>
            <person name="Mori K."/>
        </authorList>
    </citation>
    <scope>NUCLEOTIDE SEQUENCE</scope>
    <source>
        <strain evidence="1">NBRC 108769</strain>
    </source>
</reference>